<evidence type="ECO:0000313" key="2">
    <source>
        <dbReference type="Proteomes" id="UP000448943"/>
    </source>
</evidence>
<comment type="caution">
    <text evidence="1">The sequence shown here is derived from an EMBL/GenBank/DDBJ whole genome shotgun (WGS) entry which is preliminary data.</text>
</comment>
<organism evidence="1 2">
    <name type="scientific">Chengkuizengella marina</name>
    <dbReference type="NCBI Taxonomy" id="2507566"/>
    <lineage>
        <taxon>Bacteria</taxon>
        <taxon>Bacillati</taxon>
        <taxon>Bacillota</taxon>
        <taxon>Bacilli</taxon>
        <taxon>Bacillales</taxon>
        <taxon>Paenibacillaceae</taxon>
        <taxon>Chengkuizengella</taxon>
    </lineage>
</organism>
<protein>
    <submittedName>
        <fullName evidence="1">Uncharacterized protein</fullName>
    </submittedName>
</protein>
<accession>A0A6N9Q024</accession>
<dbReference type="AlphaFoldDB" id="A0A6N9Q024"/>
<dbReference type="Proteomes" id="UP000448943">
    <property type="component" value="Unassembled WGS sequence"/>
</dbReference>
<sequence>MNTLIKNEGRDFMGHFDKSLCDCCVCPMQCVLKQLIGRNINVSVLFGSDVIAVPANVERVENFILFTDNGDFAIHSIIAISMDFNPQIQLKKIEKNIGECACIEDPMTNLLHSKINQNVNIVGLDAIILKVGEGLVLAKGEIDGMTLFFIISTCFITAIDVPIRQTNLFKRI</sequence>
<dbReference type="EMBL" id="SIJB01000014">
    <property type="protein sequence ID" value="NBI28496.1"/>
    <property type="molecule type" value="Genomic_DNA"/>
</dbReference>
<reference evidence="1 2" key="1">
    <citation type="submission" date="2019-01" db="EMBL/GenBank/DDBJ databases">
        <title>Chengkuizengella sp. nov., isolated from deep-sea sediment of East Pacific Ocean.</title>
        <authorList>
            <person name="Yang J."/>
            <person name="Lai Q."/>
            <person name="Shao Z."/>
        </authorList>
    </citation>
    <scope>NUCLEOTIDE SEQUENCE [LARGE SCALE GENOMIC DNA]</scope>
    <source>
        <strain evidence="1 2">YPA3-1-1</strain>
    </source>
</reference>
<name>A0A6N9Q024_9BACL</name>
<proteinExistence type="predicted"/>
<evidence type="ECO:0000313" key="1">
    <source>
        <dbReference type="EMBL" id="NBI28496.1"/>
    </source>
</evidence>
<keyword evidence="2" id="KW-1185">Reference proteome</keyword>
<gene>
    <name evidence="1" type="ORF">ERL59_05965</name>
</gene>